<accession>A0A7C1I4U4</accession>
<dbReference type="Gene3D" id="3.50.50.60">
    <property type="entry name" value="FAD/NAD(P)-binding domain"/>
    <property type="match status" value="2"/>
</dbReference>
<proteinExistence type="predicted"/>
<dbReference type="InterPro" id="IPR036188">
    <property type="entry name" value="FAD/NAD-bd_sf"/>
</dbReference>
<evidence type="ECO:0000259" key="1">
    <source>
        <dbReference type="Pfam" id="PF07992"/>
    </source>
</evidence>
<feature type="domain" description="FAD/NAD(P)-binding" evidence="1">
    <location>
        <begin position="4"/>
        <end position="124"/>
    </location>
</feature>
<dbReference type="PANTHER" id="PTHR43755">
    <property type="match status" value="1"/>
</dbReference>
<dbReference type="EMBL" id="DSDY01000176">
    <property type="protein sequence ID" value="HDS11125.1"/>
    <property type="molecule type" value="Genomic_DNA"/>
</dbReference>
<comment type="caution">
    <text evidence="2">The sequence shown here is derived from an EMBL/GenBank/DDBJ whole genome shotgun (WGS) entry which is preliminary data.</text>
</comment>
<evidence type="ECO:0000313" key="2">
    <source>
        <dbReference type="EMBL" id="HDS11125.1"/>
    </source>
</evidence>
<name>A0A7C1I4U4_9CREN</name>
<dbReference type="InterPro" id="IPR023753">
    <property type="entry name" value="FAD/NAD-binding_dom"/>
</dbReference>
<feature type="domain" description="FAD/NAD(P)-binding" evidence="1">
    <location>
        <begin position="168"/>
        <end position="286"/>
    </location>
</feature>
<dbReference type="Pfam" id="PF07992">
    <property type="entry name" value="Pyr_redox_2"/>
    <property type="match status" value="2"/>
</dbReference>
<dbReference type="AlphaFoldDB" id="A0A7C1I4U4"/>
<dbReference type="GO" id="GO:0016491">
    <property type="term" value="F:oxidoreductase activity"/>
    <property type="evidence" value="ECO:0007669"/>
    <property type="project" value="InterPro"/>
</dbReference>
<protein>
    <submittedName>
        <fullName evidence="2">NAD(P)/FAD-dependent oxidoreductase</fullName>
    </submittedName>
</protein>
<organism evidence="2">
    <name type="scientific">Fervidicoccus fontis</name>
    <dbReference type="NCBI Taxonomy" id="683846"/>
    <lineage>
        <taxon>Archaea</taxon>
        <taxon>Thermoproteota</taxon>
        <taxon>Thermoprotei</taxon>
        <taxon>Fervidicoccales</taxon>
        <taxon>Fervidicoccaceae</taxon>
        <taxon>Fervidicoccus</taxon>
    </lineage>
</organism>
<sequence length="391" mass="44109">MAKKLVVLGGGPGGLIVANLLADYYETVVVDRRKETVFQPGQLFVAFKGESPNKYKKEIKEVLNPKAKFIQSEVTKIDLDNREVLLKDSSKIRYEYLVVSLGVEFNYEMIEGLKENFEKFGDYYSGLEFSAKFYENFKTLRKGQLVITVADPVYKCVPAPHKGAALAADTLRKMGSQAKVVLTVPFPKVYPAEKLADEYEKALRKHGVEIKTMFTLDRIDHEEKKIYSLEGEELSFDLLAVIPPHKGPSVEVDPSNVRDSDGYFKVDEYKLNIIGYDDAFAIGDNASLPTAKSGVGAHLQAEVVADNLLGYEAKFNGRTFCPCISNDTASFVISDYDHPPVRVRCSRFKRLIEEVFIAGYWSFLKYPRIWRPLMETMFEATKPSVLGEIGW</sequence>
<gene>
    <name evidence="2" type="ORF">ENO04_05905</name>
</gene>
<dbReference type="PANTHER" id="PTHR43755:SF1">
    <property type="entry name" value="FAD-DEPENDENT PYRIDINE NUCLEOTIDE-DISULPHIDE OXIDOREDUCTASE"/>
    <property type="match status" value="1"/>
</dbReference>
<reference evidence="2" key="1">
    <citation type="journal article" date="2020" name="mSystems">
        <title>Genome- and Community-Level Interaction Insights into Carbon Utilization and Element Cycling Functions of Hydrothermarchaeota in Hydrothermal Sediment.</title>
        <authorList>
            <person name="Zhou Z."/>
            <person name="Liu Y."/>
            <person name="Xu W."/>
            <person name="Pan J."/>
            <person name="Luo Z.H."/>
            <person name="Li M."/>
        </authorList>
    </citation>
    <scope>NUCLEOTIDE SEQUENCE [LARGE SCALE GENOMIC DNA]</scope>
    <source>
        <strain evidence="2">SpSt-123</strain>
    </source>
</reference>
<dbReference type="SUPFAM" id="SSF51905">
    <property type="entry name" value="FAD/NAD(P)-binding domain"/>
    <property type="match status" value="2"/>
</dbReference>
<dbReference type="InterPro" id="IPR052541">
    <property type="entry name" value="SQRD"/>
</dbReference>